<keyword evidence="7 11" id="KW-0653">Protein transport</keyword>
<evidence type="ECO:0000256" key="1">
    <source>
        <dbReference type="ARBA" id="ARBA00004651"/>
    </source>
</evidence>
<organism evidence="13 14">
    <name type="scientific">Candidatus Arsenophonus lipoptenae</name>
    <dbReference type="NCBI Taxonomy" id="634113"/>
    <lineage>
        <taxon>Bacteria</taxon>
        <taxon>Pseudomonadati</taxon>
        <taxon>Pseudomonadota</taxon>
        <taxon>Gammaproteobacteria</taxon>
        <taxon>Enterobacterales</taxon>
        <taxon>Morganellaceae</taxon>
        <taxon>Arsenophonus</taxon>
    </lineage>
</organism>
<evidence type="ECO:0000313" key="13">
    <source>
        <dbReference type="EMBL" id="AMA65176.1"/>
    </source>
</evidence>
<dbReference type="AlphaFoldDB" id="A0A109Q9U4"/>
<gene>
    <name evidence="13" type="primary">secG</name>
    <name evidence="13" type="ORF">AUT07_00623</name>
</gene>
<dbReference type="GO" id="GO:0009306">
    <property type="term" value="P:protein secretion"/>
    <property type="evidence" value="ECO:0007669"/>
    <property type="project" value="UniProtKB-UniRule"/>
</dbReference>
<dbReference type="PATRIC" id="fig|634113.3.peg.589"/>
<keyword evidence="5 11" id="KW-1003">Cell membrane</keyword>
<evidence type="ECO:0000256" key="11">
    <source>
        <dbReference type="RuleBase" id="RU365087"/>
    </source>
</evidence>
<dbReference type="PANTHER" id="PTHR34182">
    <property type="entry name" value="PROTEIN-EXPORT MEMBRANE PROTEIN SECG"/>
    <property type="match status" value="1"/>
</dbReference>
<evidence type="ECO:0000256" key="4">
    <source>
        <dbReference type="ARBA" id="ARBA00022448"/>
    </source>
</evidence>
<evidence type="ECO:0000256" key="6">
    <source>
        <dbReference type="ARBA" id="ARBA00022692"/>
    </source>
</evidence>
<dbReference type="Proteomes" id="UP000069926">
    <property type="component" value="Chromosome"/>
</dbReference>
<dbReference type="STRING" id="634113.AUT07_00623"/>
<keyword evidence="8 11" id="KW-1133">Transmembrane helix</keyword>
<dbReference type="InterPro" id="IPR004692">
    <property type="entry name" value="SecG"/>
</dbReference>
<dbReference type="GO" id="GO:0005886">
    <property type="term" value="C:plasma membrane"/>
    <property type="evidence" value="ECO:0007669"/>
    <property type="project" value="UniProtKB-SubCell"/>
</dbReference>
<comment type="subcellular location">
    <subcellularLocation>
        <location evidence="1 11">Cell membrane</location>
        <topology evidence="1 11">Multi-pass membrane protein</topology>
    </subcellularLocation>
</comment>
<evidence type="ECO:0000256" key="3">
    <source>
        <dbReference type="ARBA" id="ARBA00017876"/>
    </source>
</evidence>
<evidence type="ECO:0000256" key="9">
    <source>
        <dbReference type="ARBA" id="ARBA00023010"/>
    </source>
</evidence>
<keyword evidence="9 11" id="KW-0811">Translocation</keyword>
<dbReference type="KEGG" id="asy:AUT07_00623"/>
<dbReference type="GO" id="GO:0015450">
    <property type="term" value="F:protein-transporting ATPase activity"/>
    <property type="evidence" value="ECO:0007669"/>
    <property type="project" value="UniProtKB-UniRule"/>
</dbReference>
<keyword evidence="10 11" id="KW-0472">Membrane</keyword>
<dbReference type="Pfam" id="PF03840">
    <property type="entry name" value="SecG"/>
    <property type="match status" value="1"/>
</dbReference>
<dbReference type="EMBL" id="CP013920">
    <property type="protein sequence ID" value="AMA65176.1"/>
    <property type="molecule type" value="Genomic_DNA"/>
</dbReference>
<evidence type="ECO:0000256" key="12">
    <source>
        <dbReference type="SAM" id="MobiDB-lite"/>
    </source>
</evidence>
<dbReference type="RefSeq" id="WP_066284006.1">
    <property type="nucleotide sequence ID" value="NZ_CP013920.1"/>
</dbReference>
<proteinExistence type="inferred from homology"/>
<comment type="caution">
    <text evidence="11">Lacks conserved residue(s) required for the propagation of feature annotation.</text>
</comment>
<dbReference type="NCBIfam" id="TIGR00810">
    <property type="entry name" value="secG"/>
    <property type="match status" value="1"/>
</dbReference>
<feature type="compositionally biased region" description="Polar residues" evidence="12">
    <location>
        <begin position="90"/>
        <end position="103"/>
    </location>
</feature>
<dbReference type="GO" id="GO:0043952">
    <property type="term" value="P:protein transport by the Sec complex"/>
    <property type="evidence" value="ECO:0007669"/>
    <property type="project" value="TreeGrafter"/>
</dbReference>
<evidence type="ECO:0000256" key="2">
    <source>
        <dbReference type="ARBA" id="ARBA00008445"/>
    </source>
</evidence>
<accession>A0A109Q9U4</accession>
<sequence>MYITFLVIFLLISVSLILMILLQPSKGSDIGRSYSLSTSTSLFGSSGPNNFLTKMTTLFTTLFFVISLVLGNLTTNTSVKNKWENIGKSVTDSTPKNFNNSVSPIHGIPN</sequence>
<evidence type="ECO:0000256" key="7">
    <source>
        <dbReference type="ARBA" id="ARBA00022927"/>
    </source>
</evidence>
<evidence type="ECO:0000256" key="10">
    <source>
        <dbReference type="ARBA" id="ARBA00023136"/>
    </source>
</evidence>
<name>A0A109Q9U4_9GAMM</name>
<evidence type="ECO:0000256" key="8">
    <source>
        <dbReference type="ARBA" id="ARBA00022989"/>
    </source>
</evidence>
<reference evidence="13 14" key="1">
    <citation type="submission" date="2016-01" db="EMBL/GenBank/DDBJ databases">
        <title>Genome sequence of Ca. Arsenophonus lipopteni, the exclusive symbiont of a blood sucking fly Lipoptena cervi (Diptera: Hippoboscidae).</title>
        <authorList>
            <person name="Novakova E."/>
            <person name="Hypsa V."/>
            <person name="Nguyen P."/>
            <person name="Husnik F."/>
            <person name="Darby A.C."/>
        </authorList>
    </citation>
    <scope>NUCLEOTIDE SEQUENCE [LARGE SCALE GENOMIC DNA]</scope>
    <source>
        <strain evidence="13 14">CB</strain>
    </source>
</reference>
<evidence type="ECO:0000313" key="14">
    <source>
        <dbReference type="Proteomes" id="UP000069926"/>
    </source>
</evidence>
<dbReference type="PRINTS" id="PR01651">
    <property type="entry name" value="SECGEXPORT"/>
</dbReference>
<protein>
    <recommendedName>
        <fullName evidence="3 11">Protein-export membrane protein SecG</fullName>
    </recommendedName>
</protein>
<comment type="similarity">
    <text evidence="2 11">Belongs to the SecG family.</text>
</comment>
<keyword evidence="6 11" id="KW-0812">Transmembrane</keyword>
<keyword evidence="4 11" id="KW-0813">Transport</keyword>
<evidence type="ECO:0000256" key="5">
    <source>
        <dbReference type="ARBA" id="ARBA00022475"/>
    </source>
</evidence>
<comment type="function">
    <text evidence="11">Involved in protein export. Participates in an early event of protein translocation.</text>
</comment>
<dbReference type="GO" id="GO:0065002">
    <property type="term" value="P:intracellular protein transmembrane transport"/>
    <property type="evidence" value="ECO:0007669"/>
    <property type="project" value="TreeGrafter"/>
</dbReference>
<dbReference type="PANTHER" id="PTHR34182:SF1">
    <property type="entry name" value="PROTEIN-EXPORT MEMBRANE PROTEIN SECG"/>
    <property type="match status" value="1"/>
</dbReference>
<keyword evidence="14" id="KW-1185">Reference proteome</keyword>
<feature type="transmembrane region" description="Helical" evidence="11">
    <location>
        <begin position="51"/>
        <end position="73"/>
    </location>
</feature>
<feature type="region of interest" description="Disordered" evidence="12">
    <location>
        <begin position="90"/>
        <end position="110"/>
    </location>
</feature>